<dbReference type="GO" id="GO:0031201">
    <property type="term" value="C:SNARE complex"/>
    <property type="evidence" value="ECO:0007669"/>
    <property type="project" value="TreeGrafter"/>
</dbReference>
<evidence type="ECO:0000256" key="6">
    <source>
        <dbReference type="ARBA" id="ARBA00022989"/>
    </source>
</evidence>
<evidence type="ECO:0000256" key="12">
    <source>
        <dbReference type="SAM" id="Phobius"/>
    </source>
</evidence>
<evidence type="ECO:0000256" key="1">
    <source>
        <dbReference type="ARBA" id="ARBA00004163"/>
    </source>
</evidence>
<evidence type="ECO:0000256" key="2">
    <source>
        <dbReference type="ARBA" id="ARBA00022448"/>
    </source>
</evidence>
<feature type="coiled-coil region" evidence="10">
    <location>
        <begin position="86"/>
        <end position="120"/>
    </location>
</feature>
<dbReference type="EMBL" id="LR743597">
    <property type="protein sequence ID" value="CAA2627234.1"/>
    <property type="molecule type" value="Genomic_DNA"/>
</dbReference>
<dbReference type="Pfam" id="PF03908">
    <property type="entry name" value="Sec20"/>
    <property type="match status" value="1"/>
</dbReference>
<dbReference type="GO" id="GO:0006890">
    <property type="term" value="P:retrograde vesicle-mediated transport, Golgi to endoplasmic reticulum"/>
    <property type="evidence" value="ECO:0007669"/>
    <property type="project" value="InterPro"/>
</dbReference>
<gene>
    <name evidence="14" type="ORF">SI7747_10012887</name>
</gene>
<reference evidence="14 15" key="1">
    <citation type="submission" date="2019-12" db="EMBL/GenBank/DDBJ databases">
        <authorList>
            <person name="Scholz U."/>
            <person name="Mascher M."/>
            <person name="Fiebig A."/>
        </authorList>
    </citation>
    <scope>NUCLEOTIDE SEQUENCE</scope>
</reference>
<evidence type="ECO:0000256" key="9">
    <source>
        <dbReference type="ARBA" id="ARBA00037934"/>
    </source>
</evidence>
<keyword evidence="5" id="KW-0931">ER-Golgi transport</keyword>
<dbReference type="InterPro" id="IPR056173">
    <property type="entry name" value="Sec20_C"/>
</dbReference>
<sequence>MDEVVHAAQEVRMDWDRTVDQLKEHVKAIEKCGGSGKGTEEANTLPRLNGAARDGLAQLRSLQFKLDLLAQQLPTEEEVQIALSILDSWKEQHESLRVSLRNANLQAKANIRKAAQAERELLLGGGEESTIRRRNLQTKVGMTAAAEGITESLRRSDTLKTMILTAVHTDSKSGASFQEVERGTSTLMTFEESTSVLKKAESEYKGHRSLLMRTRNLLTTMQRQDVLDRVILAVGFLLFSAAVLYVVSKRIGLLKLQRKVTAAIKAGAVGPEGMRDAGAGRDLLPREEIPAPNMHDEL</sequence>
<keyword evidence="6 12" id="KW-1133">Transmembrane helix</keyword>
<comment type="subcellular location">
    <subcellularLocation>
        <location evidence="1">Endoplasmic reticulum membrane</location>
        <topology evidence="1">Single-pass type IV membrane protein</topology>
    </subcellularLocation>
</comment>
<proteinExistence type="inferred from homology"/>
<dbReference type="PANTHER" id="PTHR12825:SF0">
    <property type="entry name" value="VESICLE TRANSPORT PROTEIN SEC20"/>
    <property type="match status" value="1"/>
</dbReference>
<evidence type="ECO:0000256" key="5">
    <source>
        <dbReference type="ARBA" id="ARBA00022892"/>
    </source>
</evidence>
<evidence type="ECO:0000256" key="11">
    <source>
        <dbReference type="SAM" id="MobiDB-lite"/>
    </source>
</evidence>
<name>A0A7I8J8T6_SPIIN</name>
<dbReference type="GO" id="GO:0005789">
    <property type="term" value="C:endoplasmic reticulum membrane"/>
    <property type="evidence" value="ECO:0007669"/>
    <property type="project" value="UniProtKB-SubCell"/>
</dbReference>
<keyword evidence="7 10" id="KW-0175">Coiled coil</keyword>
<evidence type="ECO:0000256" key="3">
    <source>
        <dbReference type="ARBA" id="ARBA00022692"/>
    </source>
</evidence>
<evidence type="ECO:0000313" key="14">
    <source>
        <dbReference type="EMBL" id="CAA2627234.1"/>
    </source>
</evidence>
<feature type="region of interest" description="Disordered" evidence="11">
    <location>
        <begin position="275"/>
        <end position="298"/>
    </location>
</feature>
<protein>
    <recommendedName>
        <fullName evidence="13">Sec20 C-terminal domain-containing protein</fullName>
    </recommendedName>
</protein>
<dbReference type="InterPro" id="IPR005606">
    <property type="entry name" value="Sec20"/>
</dbReference>
<evidence type="ECO:0000256" key="4">
    <source>
        <dbReference type="ARBA" id="ARBA00022824"/>
    </source>
</evidence>
<keyword evidence="15" id="KW-1185">Reference proteome</keyword>
<evidence type="ECO:0000256" key="10">
    <source>
        <dbReference type="SAM" id="Coils"/>
    </source>
</evidence>
<keyword evidence="2" id="KW-0813">Transport</keyword>
<accession>A0A7I8J8T6</accession>
<dbReference type="EMBL" id="CACRZD030000010">
    <property type="protein sequence ID" value="CAA6666494.1"/>
    <property type="molecule type" value="Genomic_DNA"/>
</dbReference>
<evidence type="ECO:0000256" key="8">
    <source>
        <dbReference type="ARBA" id="ARBA00023136"/>
    </source>
</evidence>
<dbReference type="Proteomes" id="UP001189122">
    <property type="component" value="Unassembled WGS sequence"/>
</dbReference>
<organism evidence="14">
    <name type="scientific">Spirodela intermedia</name>
    <name type="common">Intermediate duckweed</name>
    <dbReference type="NCBI Taxonomy" id="51605"/>
    <lineage>
        <taxon>Eukaryota</taxon>
        <taxon>Viridiplantae</taxon>
        <taxon>Streptophyta</taxon>
        <taxon>Embryophyta</taxon>
        <taxon>Tracheophyta</taxon>
        <taxon>Spermatophyta</taxon>
        <taxon>Magnoliopsida</taxon>
        <taxon>Liliopsida</taxon>
        <taxon>Araceae</taxon>
        <taxon>Lemnoideae</taxon>
        <taxon>Spirodela</taxon>
    </lineage>
</organism>
<keyword evidence="4" id="KW-0256">Endoplasmic reticulum</keyword>
<keyword evidence="8 12" id="KW-0472">Membrane</keyword>
<feature type="domain" description="Sec20 C-terminal" evidence="13">
    <location>
        <begin position="178"/>
        <end position="251"/>
    </location>
</feature>
<dbReference type="PANTHER" id="PTHR12825">
    <property type="entry name" value="BNIP1-RELATED"/>
    <property type="match status" value="1"/>
</dbReference>
<evidence type="ECO:0000259" key="13">
    <source>
        <dbReference type="Pfam" id="PF03908"/>
    </source>
</evidence>
<evidence type="ECO:0000256" key="7">
    <source>
        <dbReference type="ARBA" id="ARBA00023054"/>
    </source>
</evidence>
<keyword evidence="3 12" id="KW-0812">Transmembrane</keyword>
<comment type="similarity">
    <text evidence="9">Belongs to the SEC20 family.</text>
</comment>
<dbReference type="AlphaFoldDB" id="A0A7I8J8T6"/>
<feature type="transmembrane region" description="Helical" evidence="12">
    <location>
        <begin position="230"/>
        <end position="248"/>
    </location>
</feature>
<evidence type="ECO:0000313" key="15">
    <source>
        <dbReference type="Proteomes" id="UP001189122"/>
    </source>
</evidence>
<dbReference type="GO" id="GO:0005484">
    <property type="term" value="F:SNAP receptor activity"/>
    <property type="evidence" value="ECO:0007669"/>
    <property type="project" value="InterPro"/>
</dbReference>